<reference evidence="1" key="1">
    <citation type="journal article" date="2023" name="IScience">
        <title>Live-bearing cockroach genome reveals convergent evolutionary mechanisms linked to viviparity in insects and beyond.</title>
        <authorList>
            <person name="Fouks B."/>
            <person name="Harrison M.C."/>
            <person name="Mikhailova A.A."/>
            <person name="Marchal E."/>
            <person name="English S."/>
            <person name="Carruthers M."/>
            <person name="Jennings E.C."/>
            <person name="Chiamaka E.L."/>
            <person name="Frigard R.A."/>
            <person name="Pippel M."/>
            <person name="Attardo G.M."/>
            <person name="Benoit J.B."/>
            <person name="Bornberg-Bauer E."/>
            <person name="Tobe S.S."/>
        </authorList>
    </citation>
    <scope>NUCLEOTIDE SEQUENCE</scope>
    <source>
        <strain evidence="1">Stay&amp;Tobe</strain>
    </source>
</reference>
<evidence type="ECO:0000313" key="1">
    <source>
        <dbReference type="EMBL" id="KAJ9574677.1"/>
    </source>
</evidence>
<proteinExistence type="predicted"/>
<reference evidence="1" key="2">
    <citation type="submission" date="2023-05" db="EMBL/GenBank/DDBJ databases">
        <authorList>
            <person name="Fouks B."/>
        </authorList>
    </citation>
    <scope>NUCLEOTIDE SEQUENCE</scope>
    <source>
        <strain evidence="1">Stay&amp;Tobe</strain>
        <tissue evidence="1">Testes</tissue>
    </source>
</reference>
<evidence type="ECO:0000313" key="2">
    <source>
        <dbReference type="Proteomes" id="UP001233999"/>
    </source>
</evidence>
<comment type="caution">
    <text evidence="1">The sequence shown here is derived from an EMBL/GenBank/DDBJ whole genome shotgun (WGS) entry which is preliminary data.</text>
</comment>
<dbReference type="EMBL" id="JASPKZ010010272">
    <property type="protein sequence ID" value="KAJ9574677.1"/>
    <property type="molecule type" value="Genomic_DNA"/>
</dbReference>
<sequence length="234" mass="27649">TQPDMFTMEPYSNEEARIYERASHMKTSLSAVTARRLNHIHQLGRQINIDLQDSRNGYEEDEETISQPLRIYKKTSTNCFLVCKDEKKRLKKLEQDFREVHKNQLAKLPGIRRRNTSYCRVSRYIVTQSQPTHLLIPYNLSLDSMCQLSRSTCENRLNYSALVKFQIAEMLSAKIYFLYKRTRSPGHALLRLRINLSSWIKLHTPSNTRKFLGLLVEKTFCTCEFKENAYFFTY</sequence>
<name>A0AAD8E307_DIPPU</name>
<feature type="non-terminal residue" evidence="1">
    <location>
        <position position="1"/>
    </location>
</feature>
<dbReference type="AlphaFoldDB" id="A0AAD8E307"/>
<organism evidence="1 2">
    <name type="scientific">Diploptera punctata</name>
    <name type="common">Pacific beetle cockroach</name>
    <dbReference type="NCBI Taxonomy" id="6984"/>
    <lineage>
        <taxon>Eukaryota</taxon>
        <taxon>Metazoa</taxon>
        <taxon>Ecdysozoa</taxon>
        <taxon>Arthropoda</taxon>
        <taxon>Hexapoda</taxon>
        <taxon>Insecta</taxon>
        <taxon>Pterygota</taxon>
        <taxon>Neoptera</taxon>
        <taxon>Polyneoptera</taxon>
        <taxon>Dictyoptera</taxon>
        <taxon>Blattodea</taxon>
        <taxon>Blaberoidea</taxon>
        <taxon>Blaberidae</taxon>
        <taxon>Diplopterinae</taxon>
        <taxon>Diploptera</taxon>
    </lineage>
</organism>
<gene>
    <name evidence="1" type="ORF">L9F63_008209</name>
</gene>
<dbReference type="Proteomes" id="UP001233999">
    <property type="component" value="Unassembled WGS sequence"/>
</dbReference>
<feature type="non-terminal residue" evidence="1">
    <location>
        <position position="234"/>
    </location>
</feature>
<accession>A0AAD8E307</accession>
<protein>
    <submittedName>
        <fullName evidence="1">Uncharacterized protein</fullName>
    </submittedName>
</protein>
<keyword evidence="2" id="KW-1185">Reference proteome</keyword>